<dbReference type="InterPro" id="IPR019261">
    <property type="entry name" value="PARG_cat_microbial"/>
</dbReference>
<dbReference type="OrthoDB" id="419651at2759"/>
<gene>
    <name evidence="1" type="ORF">AK812_SmicGene2756</name>
</gene>
<dbReference type="Proteomes" id="UP000186817">
    <property type="component" value="Unassembled WGS sequence"/>
</dbReference>
<dbReference type="AlphaFoldDB" id="A0A1Q9F0L7"/>
<accession>A0A1Q9F0L7</accession>
<evidence type="ECO:0000313" key="2">
    <source>
        <dbReference type="Proteomes" id="UP000186817"/>
    </source>
</evidence>
<keyword evidence="2" id="KW-1185">Reference proteome</keyword>
<proteinExistence type="predicted"/>
<evidence type="ECO:0000313" key="1">
    <source>
        <dbReference type="EMBL" id="OLQ13264.1"/>
    </source>
</evidence>
<dbReference type="EMBL" id="LSRX01000030">
    <property type="protein sequence ID" value="OLQ13264.1"/>
    <property type="molecule type" value="Genomic_DNA"/>
</dbReference>
<name>A0A1Q9F0L7_SYMMI</name>
<dbReference type="Pfam" id="PF10021">
    <property type="entry name" value="PARG_cat_microb"/>
    <property type="match status" value="1"/>
</dbReference>
<reference evidence="1 2" key="1">
    <citation type="submission" date="2016-02" db="EMBL/GenBank/DDBJ databases">
        <title>Genome analysis of coral dinoflagellate symbionts highlights evolutionary adaptations to a symbiotic lifestyle.</title>
        <authorList>
            <person name="Aranda M."/>
            <person name="Li Y."/>
            <person name="Liew Y.J."/>
            <person name="Baumgarten S."/>
            <person name="Simakov O."/>
            <person name="Wilson M."/>
            <person name="Piel J."/>
            <person name="Ashoor H."/>
            <person name="Bougouffa S."/>
            <person name="Bajic V.B."/>
            <person name="Ryu T."/>
            <person name="Ravasi T."/>
            <person name="Bayer T."/>
            <person name="Micklem G."/>
            <person name="Kim H."/>
            <person name="Bhak J."/>
            <person name="Lajeunesse T.C."/>
            <person name="Voolstra C.R."/>
        </authorList>
    </citation>
    <scope>NUCLEOTIDE SEQUENCE [LARGE SCALE GENOMIC DNA]</scope>
    <source>
        <strain evidence="1 2">CCMP2467</strain>
    </source>
</reference>
<organism evidence="1 2">
    <name type="scientific">Symbiodinium microadriaticum</name>
    <name type="common">Dinoflagellate</name>
    <name type="synonym">Zooxanthella microadriatica</name>
    <dbReference type="NCBI Taxonomy" id="2951"/>
    <lineage>
        <taxon>Eukaryota</taxon>
        <taxon>Sar</taxon>
        <taxon>Alveolata</taxon>
        <taxon>Dinophyceae</taxon>
        <taxon>Suessiales</taxon>
        <taxon>Symbiodiniaceae</taxon>
        <taxon>Symbiodinium</taxon>
    </lineage>
</organism>
<sequence length="157" mass="17281">MLGEVDAACNQTPVQRSHRDFCKALAEETMEVLARGWYMTDTADDPVDISAALDRAMEVTEETSLQALHRIAEEAKVETINQGFNAPMLLSVDLSATMLLNFASAKNPGVSINTDFLLEISIAWVDPWWAVRDSFLRVTFQALLSSVAVSLAFSVLN</sequence>
<protein>
    <submittedName>
        <fullName evidence="1">Uncharacterized protein</fullName>
    </submittedName>
</protein>
<comment type="caution">
    <text evidence="1">The sequence shown here is derived from an EMBL/GenBank/DDBJ whole genome shotgun (WGS) entry which is preliminary data.</text>
</comment>